<dbReference type="InterPro" id="IPR036390">
    <property type="entry name" value="WH_DNA-bd_sf"/>
</dbReference>
<keyword evidence="5 10" id="KW-0805">Transcription regulation</keyword>
<dbReference type="Gene3D" id="3.90.78.10">
    <property type="entry name" value="UDP-N-acetylenolpyruvoylglucosamine reductase, C-terminal domain"/>
    <property type="match status" value="1"/>
</dbReference>
<keyword evidence="4 10" id="KW-0067">ATP-binding</keyword>
<evidence type="ECO:0000256" key="9">
    <source>
        <dbReference type="ARBA" id="ARBA00047846"/>
    </source>
</evidence>
<feature type="DNA-binding region" description="H-T-H motif" evidence="10">
    <location>
        <begin position="61"/>
        <end position="80"/>
    </location>
</feature>
<dbReference type="Pfam" id="PF08279">
    <property type="entry name" value="HTH_11"/>
    <property type="match status" value="1"/>
</dbReference>
<keyword evidence="8 10" id="KW-0092">Biotin</keyword>
<sequence length="359" mass="39989">MQLAHHVRQQVGDKFNVWLEPEVRFISQKGEVSAVEVIKWKDNTVPLTLISLLADGDFHSGEQLGEQLGMSRAAINKHMQTLRDWGVDVFTVPGKGYCLPEPIQLLDVERIRHAVKHGNVAVLPVIDSTNQYLLDRMSELQSGDACVAEYQQAGRGRRGRKWFSPFGANLYLSMFWRLEQGPAAAIGLSLVIGIVMAEVLQSLGADKVRVKWPNDLYLNDRKLAGILVELTGKTGDAAQIVIGAGINLVMRRAENDVINQGWINLQEAGIVIDRNILAARLINELHDALYLFEQEGLAPYLARWDKLDNFINRQVKLIIGDKEIFGISRGIDTQGALLLEQDGIIKPWIGGEISLRSAE</sequence>
<dbReference type="InterPro" id="IPR008988">
    <property type="entry name" value="Transcriptional_repressor_C"/>
</dbReference>
<feature type="domain" description="BPL/LPL catalytic" evidence="11">
    <location>
        <begin position="105"/>
        <end position="293"/>
    </location>
</feature>
<comment type="similarity">
    <text evidence="10">Belongs to the biotin--protein ligase family.</text>
</comment>
<keyword evidence="1 10" id="KW-0678">Repressor</keyword>
<evidence type="ECO:0000313" key="12">
    <source>
        <dbReference type="EMBL" id="VFS68756.1"/>
    </source>
</evidence>
<dbReference type="InterPro" id="IPR004143">
    <property type="entry name" value="BPL_LPL_catalytic"/>
</dbReference>
<feature type="binding site" evidence="10">
    <location>
        <begin position="155"/>
        <end position="157"/>
    </location>
    <ligand>
        <name>biotin</name>
        <dbReference type="ChEBI" id="CHEBI:57586"/>
    </ligand>
</feature>
<evidence type="ECO:0000256" key="6">
    <source>
        <dbReference type="ARBA" id="ARBA00023125"/>
    </source>
</evidence>
<proteinExistence type="inferred from homology"/>
<dbReference type="Gene3D" id="2.30.30.100">
    <property type="match status" value="1"/>
</dbReference>
<keyword evidence="13" id="KW-1185">Reference proteome</keyword>
<dbReference type="Pfam" id="PF03099">
    <property type="entry name" value="BPL_LplA_LipB"/>
    <property type="match status" value="1"/>
</dbReference>
<evidence type="ECO:0000256" key="10">
    <source>
        <dbReference type="HAMAP-Rule" id="MF_00978"/>
    </source>
</evidence>
<dbReference type="FunFam" id="1.10.10.10:FF:000356">
    <property type="entry name" value="Bifunctional ligase/repressor BirA"/>
    <property type="match status" value="1"/>
</dbReference>
<dbReference type="GO" id="GO:0005737">
    <property type="term" value="C:cytoplasm"/>
    <property type="evidence" value="ECO:0007669"/>
    <property type="project" value="TreeGrafter"/>
</dbReference>
<dbReference type="GO" id="GO:0008762">
    <property type="term" value="F:UDP-N-acetylmuramate dehydrogenase activity"/>
    <property type="evidence" value="ECO:0007669"/>
    <property type="project" value="InterPro"/>
</dbReference>
<dbReference type="NCBIfam" id="TIGR00121">
    <property type="entry name" value="birA_ligase"/>
    <property type="match status" value="1"/>
</dbReference>
<dbReference type="CDD" id="cd16442">
    <property type="entry name" value="BPL"/>
    <property type="match status" value="1"/>
</dbReference>
<evidence type="ECO:0000256" key="3">
    <source>
        <dbReference type="ARBA" id="ARBA00022741"/>
    </source>
</evidence>
<dbReference type="GO" id="GO:0003677">
    <property type="term" value="F:DNA binding"/>
    <property type="evidence" value="ECO:0007669"/>
    <property type="project" value="UniProtKB-UniRule"/>
</dbReference>
<evidence type="ECO:0000256" key="4">
    <source>
        <dbReference type="ARBA" id="ARBA00022840"/>
    </source>
</evidence>
<dbReference type="InterPro" id="IPR030855">
    <property type="entry name" value="Bifunct_BirA"/>
</dbReference>
<gene>
    <name evidence="10 12" type="primary">birA</name>
    <name evidence="12" type="ORF">NCTC12993_04134</name>
</gene>
<dbReference type="PANTHER" id="PTHR12835:SF5">
    <property type="entry name" value="BIOTIN--PROTEIN LIGASE"/>
    <property type="match status" value="1"/>
</dbReference>
<dbReference type="HAMAP" id="MF_00978">
    <property type="entry name" value="Bifunct_BirA"/>
    <property type="match status" value="1"/>
</dbReference>
<feature type="binding site" evidence="10">
    <location>
        <begin position="128"/>
        <end position="130"/>
    </location>
    <ligand>
        <name>biotin</name>
        <dbReference type="ChEBI" id="CHEBI:57586"/>
    </ligand>
</feature>
<dbReference type="InterPro" id="IPR004409">
    <property type="entry name" value="Biotin_operon_repress_HTH"/>
</dbReference>
<dbReference type="SUPFAM" id="SSF46785">
    <property type="entry name" value="Winged helix' DNA-binding domain"/>
    <property type="match status" value="1"/>
</dbReference>
<dbReference type="InterPro" id="IPR003142">
    <property type="entry name" value="BPL_C"/>
</dbReference>
<dbReference type="GO" id="GO:0005524">
    <property type="term" value="F:ATP binding"/>
    <property type="evidence" value="ECO:0007669"/>
    <property type="project" value="UniProtKB-UniRule"/>
</dbReference>
<feature type="binding site" evidence="10">
    <location>
        <position position="222"/>
    </location>
    <ligand>
        <name>biotin</name>
        <dbReference type="ChEBI" id="CHEBI:57586"/>
    </ligand>
</feature>
<feature type="binding site" evidence="10">
    <location>
        <position position="151"/>
    </location>
    <ligand>
        <name>biotin</name>
        <dbReference type="ChEBI" id="CHEBI:57586"/>
    </ligand>
</feature>
<dbReference type="FunFam" id="3.30.930.10:FF:000050">
    <property type="entry name" value="Bifunctional ligase/repressor BirA"/>
    <property type="match status" value="1"/>
</dbReference>
<dbReference type="PANTHER" id="PTHR12835">
    <property type="entry name" value="BIOTIN PROTEIN LIGASE"/>
    <property type="match status" value="1"/>
</dbReference>
<dbReference type="Pfam" id="PF02237">
    <property type="entry name" value="BPL_C"/>
    <property type="match status" value="1"/>
</dbReference>
<dbReference type="Proteomes" id="UP000401081">
    <property type="component" value="Unassembled WGS sequence"/>
</dbReference>
<evidence type="ECO:0000256" key="5">
    <source>
        <dbReference type="ARBA" id="ARBA00023015"/>
    </source>
</evidence>
<dbReference type="FunFam" id="2.30.30.100:FF:000030">
    <property type="entry name" value="Bifunctional ligase/repressor BirA"/>
    <property type="match status" value="1"/>
</dbReference>
<evidence type="ECO:0000256" key="1">
    <source>
        <dbReference type="ARBA" id="ARBA00022491"/>
    </source>
</evidence>
<keyword evidence="3 10" id="KW-0547">Nucleotide-binding</keyword>
<dbReference type="EC" id="6.3.4.15" evidence="10"/>
<evidence type="ECO:0000256" key="2">
    <source>
        <dbReference type="ARBA" id="ARBA00022598"/>
    </source>
</evidence>
<evidence type="ECO:0000259" key="11">
    <source>
        <dbReference type="PROSITE" id="PS51733"/>
    </source>
</evidence>
<dbReference type="SUPFAM" id="SSF56194">
    <property type="entry name" value="Uridine diphospho-N-Acetylenolpyruvylglucosamine reductase, MurB, C-terminal domain"/>
    <property type="match status" value="1"/>
</dbReference>
<evidence type="ECO:0000256" key="7">
    <source>
        <dbReference type="ARBA" id="ARBA00023163"/>
    </source>
</evidence>
<dbReference type="NCBIfam" id="TIGR00122">
    <property type="entry name" value="birA_repr_reg"/>
    <property type="match status" value="1"/>
</dbReference>
<organism evidence="12 13">
    <name type="scientific">Kluyvera cryocrescens</name>
    <name type="common">Kluyvera citrophila</name>
    <dbReference type="NCBI Taxonomy" id="580"/>
    <lineage>
        <taxon>Bacteria</taxon>
        <taxon>Pseudomonadati</taxon>
        <taxon>Pseudomonadota</taxon>
        <taxon>Gammaproteobacteria</taxon>
        <taxon>Enterobacterales</taxon>
        <taxon>Enterobacteriaceae</taxon>
        <taxon>Kluyvera</taxon>
    </lineage>
</organism>
<keyword evidence="6 10" id="KW-0238">DNA-binding</keyword>
<dbReference type="SUPFAM" id="SSF50037">
    <property type="entry name" value="C-terminal domain of transcriptional repressors"/>
    <property type="match status" value="1"/>
</dbReference>
<dbReference type="NCBIfam" id="NF008849">
    <property type="entry name" value="PRK11886.1-4"/>
    <property type="match status" value="1"/>
</dbReference>
<dbReference type="PROSITE" id="PS51733">
    <property type="entry name" value="BPL_LPL_CATALYTIC"/>
    <property type="match status" value="1"/>
</dbReference>
<dbReference type="InterPro" id="IPR004408">
    <property type="entry name" value="Biotin_CoA_COase_ligase"/>
</dbReference>
<dbReference type="Gene3D" id="1.10.10.10">
    <property type="entry name" value="Winged helix-like DNA-binding domain superfamily/Winged helix DNA-binding domain"/>
    <property type="match status" value="1"/>
</dbReference>
<dbReference type="InterPro" id="IPR013196">
    <property type="entry name" value="HTH_11"/>
</dbReference>
<dbReference type="GO" id="GO:0004077">
    <property type="term" value="F:biotin--[biotin carboxyl-carrier protein] ligase activity"/>
    <property type="evidence" value="ECO:0007669"/>
    <property type="project" value="UniProtKB-UniRule"/>
</dbReference>
<accession>A0A485B7Z6</accession>
<keyword evidence="7 10" id="KW-0804">Transcription</keyword>
<dbReference type="AlphaFoldDB" id="A0A485B7Z6"/>
<name>A0A485B7Z6_KLUCR</name>
<comment type="function">
    <text evidence="10">Acts both as a biotin--[acetyl-CoA-carboxylase] ligase and a biotin-operon repressor. In the presence of ATP, BirA activates biotin to form the BirA-biotinyl-5'-adenylate (BirA-bio-5'-AMP or holoBirA) complex. HoloBirA can either transfer the biotinyl moiety to the biotin carboxyl carrier protein (BCCP) subunit of acetyl-CoA carboxylase, or bind to the biotin operator site and inhibit transcription of the operon.</text>
</comment>
<evidence type="ECO:0000256" key="8">
    <source>
        <dbReference type="ARBA" id="ARBA00023267"/>
    </source>
</evidence>
<comment type="catalytic activity">
    <reaction evidence="9 10">
        <text>biotin + L-lysyl-[protein] + ATP = N(6)-biotinyl-L-lysyl-[protein] + AMP + diphosphate + H(+)</text>
        <dbReference type="Rhea" id="RHEA:11756"/>
        <dbReference type="Rhea" id="RHEA-COMP:9752"/>
        <dbReference type="Rhea" id="RHEA-COMP:10505"/>
        <dbReference type="ChEBI" id="CHEBI:15378"/>
        <dbReference type="ChEBI" id="CHEBI:29969"/>
        <dbReference type="ChEBI" id="CHEBI:30616"/>
        <dbReference type="ChEBI" id="CHEBI:33019"/>
        <dbReference type="ChEBI" id="CHEBI:57586"/>
        <dbReference type="ChEBI" id="CHEBI:83144"/>
        <dbReference type="ChEBI" id="CHEBI:456215"/>
        <dbReference type="EC" id="6.3.4.15"/>
    </reaction>
</comment>
<dbReference type="InterPro" id="IPR036635">
    <property type="entry name" value="MurB_C_sf"/>
</dbReference>
<dbReference type="GO" id="GO:0006355">
    <property type="term" value="P:regulation of DNA-templated transcription"/>
    <property type="evidence" value="ECO:0007669"/>
    <property type="project" value="UniProtKB-UniRule"/>
</dbReference>
<dbReference type="InterPro" id="IPR045864">
    <property type="entry name" value="aa-tRNA-synth_II/BPL/LPL"/>
</dbReference>
<dbReference type="NCBIfam" id="NF008847">
    <property type="entry name" value="PRK11886.1-2"/>
    <property type="match status" value="1"/>
</dbReference>
<dbReference type="InterPro" id="IPR036388">
    <property type="entry name" value="WH-like_DNA-bd_sf"/>
</dbReference>
<dbReference type="SUPFAM" id="SSF55681">
    <property type="entry name" value="Class II aaRS and biotin synthetases"/>
    <property type="match status" value="1"/>
</dbReference>
<dbReference type="EMBL" id="CAADJD010000020">
    <property type="protein sequence ID" value="VFS68756.1"/>
    <property type="molecule type" value="Genomic_DNA"/>
</dbReference>
<evidence type="ECO:0000313" key="13">
    <source>
        <dbReference type="Proteomes" id="UP000401081"/>
    </source>
</evidence>
<reference evidence="12 13" key="1">
    <citation type="submission" date="2019-03" db="EMBL/GenBank/DDBJ databases">
        <authorList>
            <consortium name="Pathogen Informatics"/>
        </authorList>
    </citation>
    <scope>NUCLEOTIDE SEQUENCE [LARGE SCALE GENOMIC DNA]</scope>
    <source>
        <strain evidence="12 13">NCTC12993</strain>
    </source>
</reference>
<dbReference type="Gene3D" id="3.30.930.10">
    <property type="entry name" value="Bira Bifunctional Protein, Domain 2"/>
    <property type="match status" value="1"/>
</dbReference>
<protein>
    <recommendedName>
        <fullName evidence="10">Bifunctional ligase/repressor BirA</fullName>
    </recommendedName>
    <alternativeName>
        <fullName evidence="10">Biotin operon repressor</fullName>
    </alternativeName>
    <alternativeName>
        <fullName evidence="10">Biotin--[acetyl-CoA-carboxylase] ligase</fullName>
        <ecNumber evidence="10">6.3.4.15</ecNumber>
    </alternativeName>
    <alternativeName>
        <fullName evidence="10">Biotin--protein ligase</fullName>
    </alternativeName>
    <alternativeName>
        <fullName evidence="10">Biotin-[acetyl-CoA carboxylase] synthetase</fullName>
    </alternativeName>
</protein>
<keyword evidence="2 10" id="KW-0436">Ligase</keyword>